<dbReference type="GO" id="GO:0015940">
    <property type="term" value="P:pantothenate biosynthetic process"/>
    <property type="evidence" value="ECO:0007669"/>
    <property type="project" value="UniProtKB-UniPathway"/>
</dbReference>
<dbReference type="InterPro" id="IPR036291">
    <property type="entry name" value="NAD(P)-bd_dom_sf"/>
</dbReference>
<dbReference type="PANTHER" id="PTHR21708">
    <property type="entry name" value="PROBABLE 2-DEHYDROPANTOATE 2-REDUCTASE"/>
    <property type="match status" value="1"/>
</dbReference>
<dbReference type="SUPFAM" id="SSF51735">
    <property type="entry name" value="NAD(P)-binding Rossmann-fold domains"/>
    <property type="match status" value="1"/>
</dbReference>
<name>A0A8I0AH42_9FIRM</name>
<evidence type="ECO:0000256" key="1">
    <source>
        <dbReference type="ARBA" id="ARBA00007870"/>
    </source>
</evidence>
<dbReference type="Proteomes" id="UP000615234">
    <property type="component" value="Unassembled WGS sequence"/>
</dbReference>
<comment type="pathway">
    <text evidence="4">Cofactor biosynthesis; (R)-pantothenate biosynthesis; (R)-pantoate from 3-methyl-2-oxobutanoate: step 2/2.</text>
</comment>
<comment type="caution">
    <text evidence="7">The sequence shown here is derived from an EMBL/GenBank/DDBJ whole genome shotgun (WGS) entry which is preliminary data.</text>
</comment>
<reference evidence="7 8" key="1">
    <citation type="submission" date="2020-08" db="EMBL/GenBank/DDBJ databases">
        <title>Genome public.</title>
        <authorList>
            <person name="Liu C."/>
            <person name="Sun Q."/>
        </authorList>
    </citation>
    <scope>NUCLEOTIDE SEQUENCE [LARGE SCALE GENOMIC DNA]</scope>
    <source>
        <strain evidence="7 8">NSJ-10</strain>
    </source>
</reference>
<organism evidence="7 8">
    <name type="scientific">Coprococcus hominis</name>
    <name type="common">ex Liu et al. 2022</name>
    <dbReference type="NCBI Taxonomy" id="2763039"/>
    <lineage>
        <taxon>Bacteria</taxon>
        <taxon>Bacillati</taxon>
        <taxon>Bacillota</taxon>
        <taxon>Clostridia</taxon>
        <taxon>Lachnospirales</taxon>
        <taxon>Lachnospiraceae</taxon>
        <taxon>Coprococcus</taxon>
    </lineage>
</organism>
<evidence type="ECO:0000313" key="8">
    <source>
        <dbReference type="Proteomes" id="UP000615234"/>
    </source>
</evidence>
<keyword evidence="3 4" id="KW-0560">Oxidoreductase</keyword>
<evidence type="ECO:0000259" key="5">
    <source>
        <dbReference type="Pfam" id="PF02558"/>
    </source>
</evidence>
<dbReference type="GO" id="GO:0005737">
    <property type="term" value="C:cytoplasm"/>
    <property type="evidence" value="ECO:0007669"/>
    <property type="project" value="TreeGrafter"/>
</dbReference>
<dbReference type="SUPFAM" id="SSF48179">
    <property type="entry name" value="6-phosphogluconate dehydrogenase C-terminal domain-like"/>
    <property type="match status" value="1"/>
</dbReference>
<dbReference type="InterPro" id="IPR013332">
    <property type="entry name" value="KPR_N"/>
</dbReference>
<dbReference type="Gene3D" id="1.10.1040.10">
    <property type="entry name" value="N-(1-d-carboxylethyl)-l-norvaline Dehydrogenase, domain 2"/>
    <property type="match status" value="1"/>
</dbReference>
<dbReference type="Pfam" id="PF08546">
    <property type="entry name" value="ApbA_C"/>
    <property type="match status" value="1"/>
</dbReference>
<dbReference type="Gene3D" id="3.40.50.720">
    <property type="entry name" value="NAD(P)-binding Rossmann-like Domain"/>
    <property type="match status" value="1"/>
</dbReference>
<keyword evidence="2 4" id="KW-0521">NADP</keyword>
<evidence type="ECO:0000256" key="2">
    <source>
        <dbReference type="ARBA" id="ARBA00022857"/>
    </source>
</evidence>
<dbReference type="GO" id="GO:0008677">
    <property type="term" value="F:2-dehydropantoate 2-reductase activity"/>
    <property type="evidence" value="ECO:0007669"/>
    <property type="project" value="UniProtKB-EC"/>
</dbReference>
<evidence type="ECO:0000313" key="7">
    <source>
        <dbReference type="EMBL" id="MBC5662969.1"/>
    </source>
</evidence>
<dbReference type="AlphaFoldDB" id="A0A8I0AH42"/>
<comment type="function">
    <text evidence="4">Catalyzes the NADPH-dependent reduction of ketopantoate into pantoic acid.</text>
</comment>
<evidence type="ECO:0000256" key="3">
    <source>
        <dbReference type="ARBA" id="ARBA00023002"/>
    </source>
</evidence>
<evidence type="ECO:0000256" key="4">
    <source>
        <dbReference type="RuleBase" id="RU362068"/>
    </source>
</evidence>
<dbReference type="InterPro" id="IPR013752">
    <property type="entry name" value="KPA_reductase"/>
</dbReference>
<proteinExistence type="inferred from homology"/>
<dbReference type="PANTHER" id="PTHR21708:SF26">
    <property type="entry name" value="2-DEHYDROPANTOATE 2-REDUCTASE"/>
    <property type="match status" value="1"/>
</dbReference>
<dbReference type="EMBL" id="JACOOX010000004">
    <property type="protein sequence ID" value="MBC5662969.1"/>
    <property type="molecule type" value="Genomic_DNA"/>
</dbReference>
<dbReference type="InterPro" id="IPR051402">
    <property type="entry name" value="KPR-Related"/>
</dbReference>
<dbReference type="InterPro" id="IPR008927">
    <property type="entry name" value="6-PGluconate_DH-like_C_sf"/>
</dbReference>
<comment type="similarity">
    <text evidence="1 4">Belongs to the ketopantoate reductase family.</text>
</comment>
<accession>A0A8I0AH42</accession>
<keyword evidence="4" id="KW-0566">Pantothenate biosynthesis</keyword>
<feature type="domain" description="Ketopantoate reductase N-terminal" evidence="5">
    <location>
        <begin position="6"/>
        <end position="149"/>
    </location>
</feature>
<dbReference type="EC" id="1.1.1.169" evidence="4"/>
<comment type="catalytic activity">
    <reaction evidence="4">
        <text>(R)-pantoate + NADP(+) = 2-dehydropantoate + NADPH + H(+)</text>
        <dbReference type="Rhea" id="RHEA:16233"/>
        <dbReference type="ChEBI" id="CHEBI:11561"/>
        <dbReference type="ChEBI" id="CHEBI:15378"/>
        <dbReference type="ChEBI" id="CHEBI:15980"/>
        <dbReference type="ChEBI" id="CHEBI:57783"/>
        <dbReference type="ChEBI" id="CHEBI:58349"/>
        <dbReference type="EC" id="1.1.1.169"/>
    </reaction>
</comment>
<protein>
    <recommendedName>
        <fullName evidence="4">2-dehydropantoate 2-reductase</fullName>
        <ecNumber evidence="4">1.1.1.169</ecNumber>
    </recommendedName>
    <alternativeName>
        <fullName evidence="4">Ketopantoate reductase</fullName>
    </alternativeName>
</protein>
<sequence length="307" mass="34657">MKIKRIALIGLGAMGVFFAPRLYEAFGENFYIIAGGERKKRLESRGVTINGVNYRFPIVTPEEQGEPADLILIGVKGYGFAQAIEDIRHQVGEHTLILSLLNGVDSEEQLIQAFGEEHVLYAYMRMSIVMKDGKADFDPYWGKIHFGENKNDVLSDRVLAVKEVFDHADIPYEIDPDMLKGLWFKYMCNIGENMTCALLGIPFGFFRISDSANWIRDNAMREVAAIAQKKGIDIGEKEIAEQDVTVKTIPPENKPSTLQDLEAEKLTEVEMFAGNVIKMGKELGVPTPINEMFYHGIRVLEEKFTKR</sequence>
<dbReference type="InterPro" id="IPR003710">
    <property type="entry name" value="ApbA"/>
</dbReference>
<dbReference type="RefSeq" id="WP_173783325.1">
    <property type="nucleotide sequence ID" value="NZ_JACOOX010000004.1"/>
</dbReference>
<evidence type="ECO:0000259" key="6">
    <source>
        <dbReference type="Pfam" id="PF08546"/>
    </source>
</evidence>
<dbReference type="UniPathway" id="UPA00028">
    <property type="reaction ID" value="UER00004"/>
</dbReference>
<feature type="domain" description="Ketopantoate reductase C-terminal" evidence="6">
    <location>
        <begin position="178"/>
        <end position="300"/>
    </location>
</feature>
<dbReference type="Pfam" id="PF02558">
    <property type="entry name" value="ApbA"/>
    <property type="match status" value="1"/>
</dbReference>
<keyword evidence="8" id="KW-1185">Reference proteome</keyword>
<gene>
    <name evidence="7" type="ORF">H8S09_08690</name>
</gene>
<dbReference type="InterPro" id="IPR013328">
    <property type="entry name" value="6PGD_dom2"/>
</dbReference>
<dbReference type="NCBIfam" id="TIGR00745">
    <property type="entry name" value="apbA_panE"/>
    <property type="match status" value="1"/>
</dbReference>